<gene>
    <name evidence="11" type="primary">fldA</name>
    <name evidence="11" type="ORF">L3556_07380</name>
</gene>
<dbReference type="Pfam" id="PF00258">
    <property type="entry name" value="Flavodoxin_1"/>
    <property type="match status" value="1"/>
</dbReference>
<dbReference type="EMBL" id="JAKKUT010000002">
    <property type="protein sequence ID" value="MDG2990750.1"/>
    <property type="molecule type" value="Genomic_DNA"/>
</dbReference>
<sequence>MAKIGLFYGSTTGKTADVAEQIKAALGGDSVLDTYDIADVEVAQLTDYDYLILGCPTWNIGDLQTDWEGIFDDLDTIDFSGKSVFYFGTGDQVGYADNFMDAIGILEEKIASLGGETLGYWPTDGYDFSDSRAIRNGKFCGLVLDEDNQSDKTLERIQQWTTQIKPLLGL</sequence>
<name>A0ABT6EY63_9SYNE</name>
<dbReference type="PANTHER" id="PTHR42809:SF1">
    <property type="entry name" value="FLAVODOXIN 1"/>
    <property type="match status" value="1"/>
</dbReference>
<keyword evidence="7 9" id="KW-0288">FMN</keyword>
<dbReference type="InterPro" id="IPR029039">
    <property type="entry name" value="Flavoprotein-like_sf"/>
</dbReference>
<reference evidence="11" key="2">
    <citation type="submission" date="2022-01" db="EMBL/GenBank/DDBJ databases">
        <authorList>
            <person name="Zivanovic Y."/>
            <person name="Moreira D."/>
            <person name="Lopez-Garcia P."/>
        </authorList>
    </citation>
    <scope>NUCLEOTIDE SEQUENCE</scope>
    <source>
        <strain evidence="11">G9</strain>
    </source>
</reference>
<dbReference type="InterPro" id="IPR010086">
    <property type="entry name" value="Flavodoxin_lc"/>
</dbReference>
<comment type="cofactor">
    <cofactor evidence="1 9">
        <name>FMN</name>
        <dbReference type="ChEBI" id="CHEBI:58210"/>
    </cofactor>
</comment>
<dbReference type="PANTHER" id="PTHR42809">
    <property type="entry name" value="FLAVODOXIN 2"/>
    <property type="match status" value="1"/>
</dbReference>
<dbReference type="InterPro" id="IPR050619">
    <property type="entry name" value="Flavodoxin"/>
</dbReference>
<dbReference type="InterPro" id="IPR001226">
    <property type="entry name" value="Flavodoxin_CS"/>
</dbReference>
<evidence type="ECO:0000256" key="7">
    <source>
        <dbReference type="ARBA" id="ARBA00022643"/>
    </source>
</evidence>
<dbReference type="PIRSF" id="PIRSF038996">
    <property type="entry name" value="FldA"/>
    <property type="match status" value="1"/>
</dbReference>
<evidence type="ECO:0000256" key="2">
    <source>
        <dbReference type="ARBA" id="ARBA00003297"/>
    </source>
</evidence>
<dbReference type="PROSITE" id="PS00201">
    <property type="entry name" value="FLAVODOXIN"/>
    <property type="match status" value="1"/>
</dbReference>
<evidence type="ECO:0000256" key="8">
    <source>
        <dbReference type="ARBA" id="ARBA00022982"/>
    </source>
</evidence>
<evidence type="ECO:0000313" key="12">
    <source>
        <dbReference type="Proteomes" id="UP001154265"/>
    </source>
</evidence>
<proteinExistence type="inferred from homology"/>
<evidence type="ECO:0000313" key="11">
    <source>
        <dbReference type="EMBL" id="MDG2990750.1"/>
    </source>
</evidence>
<comment type="caution">
    <text evidence="11">The sequence shown here is derived from an EMBL/GenBank/DDBJ whole genome shotgun (WGS) entry which is preliminary data.</text>
</comment>
<dbReference type="Proteomes" id="UP001154265">
    <property type="component" value="Unassembled WGS sequence"/>
</dbReference>
<dbReference type="NCBIfam" id="NF006738">
    <property type="entry name" value="PRK09267.1-4"/>
    <property type="match status" value="1"/>
</dbReference>
<dbReference type="InterPro" id="IPR008254">
    <property type="entry name" value="Flavodoxin/NO_synth"/>
</dbReference>
<evidence type="ECO:0000256" key="3">
    <source>
        <dbReference type="ARBA" id="ARBA00005267"/>
    </source>
</evidence>
<keyword evidence="5 9" id="KW-0813">Transport</keyword>
<accession>A0ABT6EY63</accession>
<feature type="domain" description="Flavodoxin-like" evidence="10">
    <location>
        <begin position="4"/>
        <end position="165"/>
    </location>
</feature>
<evidence type="ECO:0000256" key="6">
    <source>
        <dbReference type="ARBA" id="ARBA00022630"/>
    </source>
</evidence>
<keyword evidence="6 9" id="KW-0285">Flavoprotein</keyword>
<dbReference type="PROSITE" id="PS50902">
    <property type="entry name" value="FLAVODOXIN_LIKE"/>
    <property type="match status" value="1"/>
</dbReference>
<keyword evidence="8 9" id="KW-0249">Electron transport</keyword>
<evidence type="ECO:0000256" key="1">
    <source>
        <dbReference type="ARBA" id="ARBA00001917"/>
    </source>
</evidence>
<evidence type="ECO:0000256" key="5">
    <source>
        <dbReference type="ARBA" id="ARBA00022448"/>
    </source>
</evidence>
<protein>
    <recommendedName>
        <fullName evidence="4 9">Flavodoxin</fullName>
    </recommendedName>
</protein>
<dbReference type="NCBIfam" id="TIGR01752">
    <property type="entry name" value="flav_long"/>
    <property type="match status" value="1"/>
</dbReference>
<organism evidence="11 12">
    <name type="scientific">Candidatus Synechococcus calcipolaris G9</name>
    <dbReference type="NCBI Taxonomy" id="1497997"/>
    <lineage>
        <taxon>Bacteria</taxon>
        <taxon>Bacillati</taxon>
        <taxon>Cyanobacteriota</taxon>
        <taxon>Cyanophyceae</taxon>
        <taxon>Synechococcales</taxon>
        <taxon>Synechococcaceae</taxon>
        <taxon>Synechococcus</taxon>
    </lineage>
</organism>
<dbReference type="NCBIfam" id="NF006739">
    <property type="entry name" value="PRK09267.1-5"/>
    <property type="match status" value="1"/>
</dbReference>
<evidence type="ECO:0000256" key="9">
    <source>
        <dbReference type="PIRNR" id="PIRNR038996"/>
    </source>
</evidence>
<dbReference type="Gene3D" id="3.40.50.360">
    <property type="match status" value="1"/>
</dbReference>
<dbReference type="RefSeq" id="WP_277866651.1">
    <property type="nucleotide sequence ID" value="NZ_JAKKUT010000002.1"/>
</dbReference>
<comment type="function">
    <text evidence="2 9">Low-potential electron donor to a number of redox enzymes.</text>
</comment>
<dbReference type="SUPFAM" id="SSF52218">
    <property type="entry name" value="Flavoproteins"/>
    <property type="match status" value="1"/>
</dbReference>
<comment type="similarity">
    <text evidence="3 9">Belongs to the flavodoxin family.</text>
</comment>
<reference evidence="11" key="1">
    <citation type="journal article" date="2022" name="Genome Biol. Evol.">
        <title>A New Gene Family Diagnostic for Intracellular Biomineralization of Amorphous Ca Carbonates by Cyanobacteria.</title>
        <authorList>
            <person name="Benzerara K."/>
            <person name="Duprat E."/>
            <person name="Bitard-Feildel T."/>
            <person name="Caumes G."/>
            <person name="Cassier-Chauvat C."/>
            <person name="Chauvat F."/>
            <person name="Dezi M."/>
            <person name="Diop S.I."/>
            <person name="Gaschignard G."/>
            <person name="Gorgen S."/>
            <person name="Gugger M."/>
            <person name="Lopez-Garcia P."/>
            <person name="Millet M."/>
            <person name="Skouri-Panet F."/>
            <person name="Moreira D."/>
            <person name="Callebaut I."/>
        </authorList>
    </citation>
    <scope>NUCLEOTIDE SEQUENCE</scope>
    <source>
        <strain evidence="11">G9</strain>
    </source>
</reference>
<evidence type="ECO:0000259" key="10">
    <source>
        <dbReference type="PROSITE" id="PS50902"/>
    </source>
</evidence>
<evidence type="ECO:0000256" key="4">
    <source>
        <dbReference type="ARBA" id="ARBA00017869"/>
    </source>
</evidence>
<dbReference type="NCBIfam" id="NF006736">
    <property type="entry name" value="PRK09267.1-2"/>
    <property type="match status" value="1"/>
</dbReference>
<keyword evidence="12" id="KW-1185">Reference proteome</keyword>